<dbReference type="PANTHER" id="PTHR43201">
    <property type="entry name" value="ACYL-COA SYNTHETASE"/>
    <property type="match status" value="1"/>
</dbReference>
<proteinExistence type="predicted"/>
<keyword evidence="3" id="KW-0436">Ligase</keyword>
<dbReference type="PANTHER" id="PTHR43201:SF6">
    <property type="entry name" value="ACYL COA SYNTHETASE (EUROFUNG)"/>
    <property type="match status" value="1"/>
</dbReference>
<dbReference type="GO" id="GO:0006631">
    <property type="term" value="P:fatty acid metabolic process"/>
    <property type="evidence" value="ECO:0007669"/>
    <property type="project" value="TreeGrafter"/>
</dbReference>
<dbReference type="EMBL" id="BLZH01000009">
    <property type="protein sequence ID" value="GFP57764.1"/>
    <property type="molecule type" value="Genomic_DNA"/>
</dbReference>
<dbReference type="InterPro" id="IPR045851">
    <property type="entry name" value="AMP-bd_C_sf"/>
</dbReference>
<gene>
    <name evidence="3" type="ORF">TASIC1_0009010100</name>
</gene>
<dbReference type="InterPro" id="IPR020845">
    <property type="entry name" value="AMP-binding_CS"/>
</dbReference>
<dbReference type="OrthoDB" id="3633556at2759"/>
<accession>A0A6V8QYF6</accession>
<evidence type="ECO:0000313" key="4">
    <source>
        <dbReference type="Proteomes" id="UP000517252"/>
    </source>
</evidence>
<dbReference type="Gene3D" id="3.40.50.12780">
    <property type="entry name" value="N-terminal domain of ligase-like"/>
    <property type="match status" value="1"/>
</dbReference>
<evidence type="ECO:0000313" key="3">
    <source>
        <dbReference type="EMBL" id="GFP57764.1"/>
    </source>
</evidence>
<dbReference type="InterPro" id="IPR000873">
    <property type="entry name" value="AMP-dep_synth/lig_dom"/>
</dbReference>
<dbReference type="SUPFAM" id="SSF56801">
    <property type="entry name" value="Acetyl-CoA synthetase-like"/>
    <property type="match status" value="1"/>
</dbReference>
<evidence type="ECO:0000259" key="2">
    <source>
        <dbReference type="Pfam" id="PF13193"/>
    </source>
</evidence>
<dbReference type="Pfam" id="PF00501">
    <property type="entry name" value="AMP-binding"/>
    <property type="match status" value="1"/>
</dbReference>
<organism evidence="3 4">
    <name type="scientific">Trichoderma asperellum</name>
    <name type="common">Filamentous fungus</name>
    <dbReference type="NCBI Taxonomy" id="101201"/>
    <lineage>
        <taxon>Eukaryota</taxon>
        <taxon>Fungi</taxon>
        <taxon>Dikarya</taxon>
        <taxon>Ascomycota</taxon>
        <taxon>Pezizomycotina</taxon>
        <taxon>Sordariomycetes</taxon>
        <taxon>Hypocreomycetidae</taxon>
        <taxon>Hypocreales</taxon>
        <taxon>Hypocreaceae</taxon>
        <taxon>Trichoderma</taxon>
    </lineage>
</organism>
<evidence type="ECO:0000259" key="1">
    <source>
        <dbReference type="Pfam" id="PF00501"/>
    </source>
</evidence>
<feature type="domain" description="AMP-dependent synthetase/ligase" evidence="1">
    <location>
        <begin position="42"/>
        <end position="426"/>
    </location>
</feature>
<name>A0A6V8QYF6_TRIAP</name>
<dbReference type="GO" id="GO:0031956">
    <property type="term" value="F:medium-chain fatty acid-CoA ligase activity"/>
    <property type="evidence" value="ECO:0007669"/>
    <property type="project" value="TreeGrafter"/>
</dbReference>
<feature type="domain" description="AMP-binding enzyme C-terminal" evidence="2">
    <location>
        <begin position="482"/>
        <end position="564"/>
    </location>
</feature>
<sequence length="597" mass="65383">MANRRESRPGIKAMSSSSKANLSILHGPAQPVPIHKTFGNLLREQAKSQPSALLVASDHQQKSLSYAEADSRSDDLARGLAALGAKQGDRIAILMGNEIEYIETFFACTKLGAPVTLANYAYTEQELHSVLSSCGVSTLVMVPRFDRYDYRAWIPNLRKGIPSLKNIVVVNADKEPALVKLDYQDYEDVILRGRSNNNNLDLLALEANIHARDVMNLQFTSGSTGLPKASALTHSGIYNAGRYIGSTMYLTASDRICLPVPLFHSFGLIIGLAVATAYGASLILPASIFSVEATLACIPKYRCTGLYGVTTMFVAEMAHPRFHDFDLSSLRFAILSGSAVPEPLMRKVWSAFGITQTHTNWGLTEASSIVTMTRDTDSMAQRTVTSGRLFPGFSARIADPATGRTVARGQRGEIALRGNGIQAGYYANPQRTAEAHRVSPEDGLEWFHTGDEGYFDPDGFFVITGRIKDMIIRGGENISPLEIEERLVAHPAVAQASVIGVPDTKYGEQICAFVEPTAGTERPLDDELRAWVAETLAHFKRPRYVIWLGSHAAFQTWPKTASGKLRKPDLRLIAAEIMKGDEAEVEVRVQEPVRARL</sequence>
<reference evidence="3 4" key="1">
    <citation type="submission" date="2020-07" db="EMBL/GenBank/DDBJ databases">
        <title>Trichoderma asperellum IC-1 whole genome shotgun sequence.</title>
        <authorList>
            <person name="Kanamasa S."/>
            <person name="Takahashi H."/>
        </authorList>
    </citation>
    <scope>NUCLEOTIDE SEQUENCE [LARGE SCALE GENOMIC DNA]</scope>
    <source>
        <strain evidence="3 4">IC-1</strain>
    </source>
</reference>
<protein>
    <submittedName>
        <fullName evidence="3">Acyl-CoA ligase SID4</fullName>
    </submittedName>
</protein>
<dbReference type="AlphaFoldDB" id="A0A6V8QYF6"/>
<dbReference type="PROSITE" id="PS00455">
    <property type="entry name" value="AMP_BINDING"/>
    <property type="match status" value="1"/>
</dbReference>
<comment type="caution">
    <text evidence="3">The sequence shown here is derived from an EMBL/GenBank/DDBJ whole genome shotgun (WGS) entry which is preliminary data.</text>
</comment>
<dbReference type="Pfam" id="PF13193">
    <property type="entry name" value="AMP-binding_C"/>
    <property type="match status" value="1"/>
</dbReference>
<dbReference type="InterPro" id="IPR042099">
    <property type="entry name" value="ANL_N_sf"/>
</dbReference>
<dbReference type="Gene3D" id="3.30.300.30">
    <property type="match status" value="1"/>
</dbReference>
<dbReference type="InterPro" id="IPR025110">
    <property type="entry name" value="AMP-bd_C"/>
</dbReference>
<dbReference type="Proteomes" id="UP000517252">
    <property type="component" value="Unassembled WGS sequence"/>
</dbReference>